<reference evidence="1" key="1">
    <citation type="submission" date="2021-01" db="EMBL/GenBank/DDBJ databases">
        <authorList>
            <consortium name="Genoscope - CEA"/>
            <person name="William W."/>
        </authorList>
    </citation>
    <scope>NUCLEOTIDE SEQUENCE</scope>
</reference>
<evidence type="ECO:0000313" key="1">
    <source>
        <dbReference type="EMBL" id="CAD8149987.1"/>
    </source>
</evidence>
<dbReference type="OrthoDB" id="10450106at2759"/>
<organism evidence="1 2">
    <name type="scientific">Paramecium octaurelia</name>
    <dbReference type="NCBI Taxonomy" id="43137"/>
    <lineage>
        <taxon>Eukaryota</taxon>
        <taxon>Sar</taxon>
        <taxon>Alveolata</taxon>
        <taxon>Ciliophora</taxon>
        <taxon>Intramacronucleata</taxon>
        <taxon>Oligohymenophorea</taxon>
        <taxon>Peniculida</taxon>
        <taxon>Parameciidae</taxon>
        <taxon>Paramecium</taxon>
    </lineage>
</organism>
<dbReference type="Proteomes" id="UP000683925">
    <property type="component" value="Unassembled WGS sequence"/>
</dbReference>
<gene>
    <name evidence="1" type="ORF">POCTA_138.1.T0230106</name>
</gene>
<comment type="caution">
    <text evidence="1">The sequence shown here is derived from an EMBL/GenBank/DDBJ whole genome shotgun (WGS) entry which is preliminary data.</text>
</comment>
<name>A0A8S1TDS5_PAROT</name>
<dbReference type="EMBL" id="CAJJDP010000023">
    <property type="protein sequence ID" value="CAD8149987.1"/>
    <property type="molecule type" value="Genomic_DNA"/>
</dbReference>
<keyword evidence="2" id="KW-1185">Reference proteome</keyword>
<sequence>MLIKKGEQIIKIYQFEKFIDSKKIILQTKTQFKFNLRGIINKNLKFQQTKVIKHSQRFYWYQNIKLQNIKKTTKCIQKFLIRIQSQFQFNQKKMATNRRQAHDTIMGGETYNLQQNNFLDDPYCSNEQVIDNQQEYYSQNQLDPLSLSIDCILIDESYRKIEQANYQNNISATQF</sequence>
<proteinExistence type="predicted"/>
<evidence type="ECO:0000313" key="2">
    <source>
        <dbReference type="Proteomes" id="UP000683925"/>
    </source>
</evidence>
<dbReference type="AlphaFoldDB" id="A0A8S1TDS5"/>
<accession>A0A8S1TDS5</accession>
<protein>
    <submittedName>
        <fullName evidence="1">Uncharacterized protein</fullName>
    </submittedName>
</protein>